<dbReference type="InterPro" id="IPR010419">
    <property type="entry name" value="CO_DH_gsu"/>
</dbReference>
<dbReference type="EMBL" id="JBHEZZ010000017">
    <property type="protein sequence ID" value="MFC1404917.1"/>
    <property type="molecule type" value="Genomic_DNA"/>
</dbReference>
<keyword evidence="4" id="KW-1185">Reference proteome</keyword>
<protein>
    <recommendedName>
        <fullName evidence="5">Carbon monoxide dehydrogenase subunit G</fullName>
    </recommendedName>
</protein>
<evidence type="ECO:0000313" key="3">
    <source>
        <dbReference type="EMBL" id="MFC1404917.1"/>
    </source>
</evidence>
<evidence type="ECO:0008006" key="5">
    <source>
        <dbReference type="Google" id="ProtNLM"/>
    </source>
</evidence>
<keyword evidence="2" id="KW-1133">Transmembrane helix</keyword>
<evidence type="ECO:0000313" key="4">
    <source>
        <dbReference type="Proteomes" id="UP001592528"/>
    </source>
</evidence>
<sequence length="356" mass="37043">MEHEVLVPLPQQAVREALRRSELLARCLPGFTAEQPEVRPGAGGGDDPGGTPAGPALVGRLKLRIGSSSITYRGELEFVPATDADPDGDAGYARDMVVAVRAQQSVGSGAVSGLLRVAVLPDGEDRARVLFHGDLAAKGRVEELHPEAVSVALRRLLDRFCAAMVADLADADLIGADGAAQGDGAEDDPILFAELADLEELAELGELTDLSELADFDDPQGPDSPEDPDGIEGIDGVDESGLFLIDEPAGSLDASSFNAAAALNEPWPDPSGTRRSMVGRSAEEVDHAPPSGRYGPTLPPRSARSRAAARWGGPSRRMGEPPSADGEPSRVPWVVGGGAALLGGAVILVRVLRRRG</sequence>
<comment type="caution">
    <text evidence="3">The sequence shown here is derived from an EMBL/GenBank/DDBJ whole genome shotgun (WGS) entry which is preliminary data.</text>
</comment>
<proteinExistence type="predicted"/>
<accession>A0ABV6UU38</accession>
<dbReference type="PANTHER" id="PTHR38588:SF1">
    <property type="entry name" value="BLL0334 PROTEIN"/>
    <property type="match status" value="1"/>
</dbReference>
<name>A0ABV6UU38_9ACTN</name>
<dbReference type="RefSeq" id="WP_030258011.1">
    <property type="nucleotide sequence ID" value="NZ_JBHEZZ010000017.1"/>
</dbReference>
<keyword evidence="2" id="KW-0812">Transmembrane</keyword>
<dbReference type="SUPFAM" id="SSF55961">
    <property type="entry name" value="Bet v1-like"/>
    <property type="match status" value="1"/>
</dbReference>
<evidence type="ECO:0000256" key="1">
    <source>
        <dbReference type="SAM" id="MobiDB-lite"/>
    </source>
</evidence>
<gene>
    <name evidence="3" type="ORF">ACEZDJ_26905</name>
</gene>
<feature type="region of interest" description="Disordered" evidence="1">
    <location>
        <begin position="34"/>
        <end position="55"/>
    </location>
</feature>
<dbReference type="Gene3D" id="3.30.530.20">
    <property type="match status" value="1"/>
</dbReference>
<feature type="compositionally biased region" description="Gly residues" evidence="1">
    <location>
        <begin position="41"/>
        <end position="52"/>
    </location>
</feature>
<feature type="compositionally biased region" description="Acidic residues" evidence="1">
    <location>
        <begin position="212"/>
        <end position="236"/>
    </location>
</feature>
<evidence type="ECO:0000256" key="2">
    <source>
        <dbReference type="SAM" id="Phobius"/>
    </source>
</evidence>
<feature type="region of interest" description="Disordered" evidence="1">
    <location>
        <begin position="263"/>
        <end position="332"/>
    </location>
</feature>
<dbReference type="InterPro" id="IPR023393">
    <property type="entry name" value="START-like_dom_sf"/>
</dbReference>
<reference evidence="3 4" key="1">
    <citation type="submission" date="2024-09" db="EMBL/GenBank/DDBJ databases">
        <authorList>
            <person name="Lee S.D."/>
        </authorList>
    </citation>
    <scope>NUCLEOTIDE SEQUENCE [LARGE SCALE GENOMIC DNA]</scope>
    <source>
        <strain evidence="3 4">N1-5</strain>
    </source>
</reference>
<dbReference type="PANTHER" id="PTHR38588">
    <property type="entry name" value="BLL0334 PROTEIN"/>
    <property type="match status" value="1"/>
</dbReference>
<keyword evidence="2" id="KW-0472">Membrane</keyword>
<feature type="region of interest" description="Disordered" evidence="1">
    <location>
        <begin position="209"/>
        <end position="236"/>
    </location>
</feature>
<dbReference type="Proteomes" id="UP001592528">
    <property type="component" value="Unassembled WGS sequence"/>
</dbReference>
<feature type="transmembrane region" description="Helical" evidence="2">
    <location>
        <begin position="331"/>
        <end position="352"/>
    </location>
</feature>
<feature type="compositionally biased region" description="Low complexity" evidence="1">
    <location>
        <begin position="300"/>
        <end position="316"/>
    </location>
</feature>
<organism evidence="3 4">
    <name type="scientific">Streptacidiphilus cavernicola</name>
    <dbReference type="NCBI Taxonomy" id="3342716"/>
    <lineage>
        <taxon>Bacteria</taxon>
        <taxon>Bacillati</taxon>
        <taxon>Actinomycetota</taxon>
        <taxon>Actinomycetes</taxon>
        <taxon>Kitasatosporales</taxon>
        <taxon>Streptomycetaceae</taxon>
        <taxon>Streptacidiphilus</taxon>
    </lineage>
</organism>